<dbReference type="STRING" id="36847.CLNEO_27240"/>
<dbReference type="Gene3D" id="3.40.50.300">
    <property type="entry name" value="P-loop containing nucleotide triphosphate hydrolases"/>
    <property type="match status" value="1"/>
</dbReference>
<proteinExistence type="predicted"/>
<name>A0A136WBG4_9FIRM</name>
<evidence type="ECO:0000313" key="2">
    <source>
        <dbReference type="Proteomes" id="UP000070539"/>
    </source>
</evidence>
<dbReference type="GO" id="GO:0016301">
    <property type="term" value="F:kinase activity"/>
    <property type="evidence" value="ECO:0007669"/>
    <property type="project" value="UniProtKB-KW"/>
</dbReference>
<dbReference type="InterPro" id="IPR027417">
    <property type="entry name" value="P-loop_NTPase"/>
</dbReference>
<dbReference type="AlphaFoldDB" id="A0A136WBG4"/>
<organism evidence="1 2">
    <name type="scientific">Anaerotignum neopropionicum</name>
    <dbReference type="NCBI Taxonomy" id="36847"/>
    <lineage>
        <taxon>Bacteria</taxon>
        <taxon>Bacillati</taxon>
        <taxon>Bacillota</taxon>
        <taxon>Clostridia</taxon>
        <taxon>Lachnospirales</taxon>
        <taxon>Anaerotignaceae</taxon>
        <taxon>Anaerotignum</taxon>
    </lineage>
</organism>
<dbReference type="PATRIC" id="fig|36847.3.peg.3185"/>
<dbReference type="SUPFAM" id="SSF52540">
    <property type="entry name" value="P-loop containing nucleoside triphosphate hydrolases"/>
    <property type="match status" value="1"/>
</dbReference>
<keyword evidence="1" id="KW-0418">Kinase</keyword>
<keyword evidence="2" id="KW-1185">Reference proteome</keyword>
<dbReference type="Pfam" id="PF13189">
    <property type="entry name" value="Cytidylate_kin2"/>
    <property type="match status" value="1"/>
</dbReference>
<dbReference type="EC" id="2.7.4.25" evidence="1"/>
<evidence type="ECO:0000313" key="1">
    <source>
        <dbReference type="EMBL" id="KXL51867.1"/>
    </source>
</evidence>
<dbReference type="OrthoDB" id="9781180at2"/>
<sequence>MNKHLIVTISRQYGSGGRFVGELLAKRLGIPFYDNELITLAAEKTGFSEDYFLNAEDASAKNLLLSLTTLTPNVDSYGLPLHEKIFLVQSQVIKEVAEKGSCVIVGRSADYVLSDMENCVHVFLQADLKDRVKRAIAQYSLPEKNAESAVIKTDKRRANYYNYFTGLKWGNPENYDLILNTSKMDLEKIVDVIEKYVSLV</sequence>
<comment type="caution">
    <text evidence="1">The sequence shown here is derived from an EMBL/GenBank/DDBJ whole genome shotgun (WGS) entry which is preliminary data.</text>
</comment>
<gene>
    <name evidence="1" type="primary">cmk_3</name>
    <name evidence="1" type="ORF">CLNEO_27240</name>
</gene>
<accession>A0A136WBG4</accession>
<dbReference type="EMBL" id="LRVM01000013">
    <property type="protein sequence ID" value="KXL51867.1"/>
    <property type="molecule type" value="Genomic_DNA"/>
</dbReference>
<dbReference type="RefSeq" id="WP_066090378.1">
    <property type="nucleotide sequence ID" value="NZ_LRVM01000013.1"/>
</dbReference>
<protein>
    <submittedName>
        <fullName evidence="1">Cytidylate kinase</fullName>
        <ecNumber evidence="1">2.7.4.25</ecNumber>
    </submittedName>
</protein>
<keyword evidence="1" id="KW-0808">Transferase</keyword>
<dbReference type="Proteomes" id="UP000070539">
    <property type="component" value="Unassembled WGS sequence"/>
</dbReference>
<reference evidence="1 2" key="1">
    <citation type="submission" date="2016-01" db="EMBL/GenBank/DDBJ databases">
        <title>Genome sequence of Clostridium neopropionicum X4, DSM-3847.</title>
        <authorList>
            <person name="Poehlein A."/>
            <person name="Beck M.H."/>
            <person name="Bengelsdorf F.R."/>
            <person name="Daniel R."/>
            <person name="Duerre P."/>
        </authorList>
    </citation>
    <scope>NUCLEOTIDE SEQUENCE [LARGE SCALE GENOMIC DNA]</scope>
    <source>
        <strain evidence="1 2">DSM-3847</strain>
    </source>
</reference>